<sequence>MVALQIWDKLLKNTEYSVLGNWICNKNLRHYIRKYENNITTSLFQKLEYTTSLKTTKNFRTLQIDS</sequence>
<evidence type="ECO:0000313" key="2">
    <source>
        <dbReference type="Proteomes" id="UP000012329"/>
    </source>
</evidence>
<comment type="caution">
    <text evidence="1">The sequence shown here is derived from an EMBL/GenBank/DDBJ whole genome shotgun (WGS) entry which is preliminary data.</text>
</comment>
<name>A0A829D388_LEPIR</name>
<dbReference type="EMBL" id="AFJL02000018">
    <property type="protein sequence ID" value="EMY06752.1"/>
    <property type="molecule type" value="Genomic_DNA"/>
</dbReference>
<accession>A0A829D388</accession>
<dbReference type="Proteomes" id="UP000012329">
    <property type="component" value="Unassembled WGS sequence"/>
</dbReference>
<proteinExistence type="predicted"/>
<dbReference type="AlphaFoldDB" id="A0A829D388"/>
<gene>
    <name evidence="1" type="ORF">LEP1GSC029_2967</name>
</gene>
<evidence type="ECO:0000313" key="1">
    <source>
        <dbReference type="EMBL" id="EMY06752.1"/>
    </source>
</evidence>
<organism evidence="1 2">
    <name type="scientific">Leptospira interrogans str. 2002000626</name>
    <dbReference type="NCBI Taxonomy" id="996803"/>
    <lineage>
        <taxon>Bacteria</taxon>
        <taxon>Pseudomonadati</taxon>
        <taxon>Spirochaetota</taxon>
        <taxon>Spirochaetia</taxon>
        <taxon>Leptospirales</taxon>
        <taxon>Leptospiraceae</taxon>
        <taxon>Leptospira</taxon>
    </lineage>
</organism>
<protein>
    <submittedName>
        <fullName evidence="1">Uncharacterized protein</fullName>
    </submittedName>
</protein>
<reference evidence="1 2" key="1">
    <citation type="submission" date="2013-02" db="EMBL/GenBank/DDBJ databases">
        <authorList>
            <person name="Harkins D.M."/>
            <person name="Durkin A.S."/>
            <person name="Brinkac L.M."/>
            <person name="Haft D.H."/>
            <person name="Selengut J.D."/>
            <person name="Sanka R."/>
            <person name="DePew J."/>
            <person name="Purushe J."/>
            <person name="Whelen A.C."/>
            <person name="Vinetz J.M."/>
            <person name="Sutton G.G."/>
            <person name="Nierman W.C."/>
            <person name="Fouts D.E."/>
        </authorList>
    </citation>
    <scope>NUCLEOTIDE SEQUENCE [LARGE SCALE GENOMIC DNA]</scope>
    <source>
        <strain evidence="1 2">2002000626</strain>
    </source>
</reference>